<evidence type="ECO:0000256" key="2">
    <source>
        <dbReference type="SAM" id="MobiDB-lite"/>
    </source>
</evidence>
<evidence type="ECO:0000259" key="4">
    <source>
        <dbReference type="Pfam" id="PF10342"/>
    </source>
</evidence>
<name>A0AAE0X7G3_9PEZI</name>
<dbReference type="InterPro" id="IPR052479">
    <property type="entry name" value="GPI-anchor_Adhesion_Reg"/>
</dbReference>
<reference evidence="5" key="2">
    <citation type="submission" date="2023-06" db="EMBL/GenBank/DDBJ databases">
        <authorList>
            <consortium name="Lawrence Berkeley National Laboratory"/>
            <person name="Haridas S."/>
            <person name="Hensen N."/>
            <person name="Bonometti L."/>
            <person name="Westerberg I."/>
            <person name="Brannstrom I.O."/>
            <person name="Guillou S."/>
            <person name="Cros-Aarteil S."/>
            <person name="Calhoun S."/>
            <person name="Kuo A."/>
            <person name="Mondo S."/>
            <person name="Pangilinan J."/>
            <person name="Riley R."/>
            <person name="Labutti K."/>
            <person name="Andreopoulos B."/>
            <person name="Lipzen A."/>
            <person name="Chen C."/>
            <person name="Yanf M."/>
            <person name="Daum C."/>
            <person name="Ng V."/>
            <person name="Clum A."/>
            <person name="Steindorff A."/>
            <person name="Ohm R."/>
            <person name="Martin F."/>
            <person name="Silar P."/>
            <person name="Natvig D."/>
            <person name="Lalanne C."/>
            <person name="Gautier V."/>
            <person name="Ament-Velasquez S.L."/>
            <person name="Kruys A."/>
            <person name="Hutchinson M.I."/>
            <person name="Powell A.J."/>
            <person name="Barry K."/>
            <person name="Miller A.N."/>
            <person name="Grigoriev I.V."/>
            <person name="Debuchy R."/>
            <person name="Gladieux P."/>
            <person name="Thoren M.H."/>
            <person name="Johannesson H."/>
        </authorList>
    </citation>
    <scope>NUCLEOTIDE SEQUENCE</scope>
    <source>
        <strain evidence="5">CBS 314.62</strain>
    </source>
</reference>
<accession>A0AAE0X7G3</accession>
<feature type="signal peptide" evidence="3">
    <location>
        <begin position="1"/>
        <end position="16"/>
    </location>
</feature>
<dbReference type="PANTHER" id="PTHR35185">
    <property type="entry name" value="SERINE/THREONINE-RICH PROTEIN ADG2-RELATED"/>
    <property type="match status" value="1"/>
</dbReference>
<comment type="caution">
    <text evidence="5">The sequence shown here is derived from an EMBL/GenBank/DDBJ whole genome shotgun (WGS) entry which is preliminary data.</text>
</comment>
<keyword evidence="6" id="KW-1185">Reference proteome</keyword>
<dbReference type="PANTHER" id="PTHR35185:SF1">
    <property type="entry name" value="UPF0619 GPI-ANCHORED MEMBRANE PROTEIN C1322.10"/>
    <property type="match status" value="1"/>
</dbReference>
<proteinExistence type="predicted"/>
<dbReference type="EMBL" id="JAULSO010000002">
    <property type="protein sequence ID" value="KAK3687429.1"/>
    <property type="molecule type" value="Genomic_DNA"/>
</dbReference>
<feature type="chain" id="PRO_5042225629" description="Yeast cell wall synthesis Kre9/Knh1-like N-terminal domain-containing protein" evidence="3">
    <location>
        <begin position="17"/>
        <end position="170"/>
    </location>
</feature>
<dbReference type="InterPro" id="IPR018466">
    <property type="entry name" value="Kre9/Knh1-like_N"/>
</dbReference>
<organism evidence="5 6">
    <name type="scientific">Podospora appendiculata</name>
    <dbReference type="NCBI Taxonomy" id="314037"/>
    <lineage>
        <taxon>Eukaryota</taxon>
        <taxon>Fungi</taxon>
        <taxon>Dikarya</taxon>
        <taxon>Ascomycota</taxon>
        <taxon>Pezizomycotina</taxon>
        <taxon>Sordariomycetes</taxon>
        <taxon>Sordariomycetidae</taxon>
        <taxon>Sordariales</taxon>
        <taxon>Podosporaceae</taxon>
        <taxon>Podospora</taxon>
    </lineage>
</organism>
<dbReference type="Proteomes" id="UP001270362">
    <property type="component" value="Unassembled WGS sequence"/>
</dbReference>
<keyword evidence="1 3" id="KW-0732">Signal</keyword>
<dbReference type="AlphaFoldDB" id="A0AAE0X7G3"/>
<gene>
    <name evidence="5" type="ORF">B0T22DRAFT_439060</name>
</gene>
<evidence type="ECO:0000256" key="3">
    <source>
        <dbReference type="SAM" id="SignalP"/>
    </source>
</evidence>
<evidence type="ECO:0000256" key="1">
    <source>
        <dbReference type="ARBA" id="ARBA00022729"/>
    </source>
</evidence>
<sequence>MKCFAALAAFAAAVSALQFTEPQVDEKWDLSKSNTIKWTSVSTDPTTFALKLIDHSTTPETATTIAATVDTSKGQYVIDNLVAAPNTKYSIKAFSLDTKNNGQLAESQVFTVTKSGVATTSSATTPTSTGTATGTDSTSSPSATKSNAAMALGQTFGVAGPLAVVFALLA</sequence>
<protein>
    <recommendedName>
        <fullName evidence="4">Yeast cell wall synthesis Kre9/Knh1-like N-terminal domain-containing protein</fullName>
    </recommendedName>
</protein>
<feature type="domain" description="Yeast cell wall synthesis Kre9/Knh1-like N-terminal" evidence="4">
    <location>
        <begin position="22"/>
        <end position="112"/>
    </location>
</feature>
<evidence type="ECO:0000313" key="6">
    <source>
        <dbReference type="Proteomes" id="UP001270362"/>
    </source>
</evidence>
<feature type="region of interest" description="Disordered" evidence="2">
    <location>
        <begin position="119"/>
        <end position="144"/>
    </location>
</feature>
<evidence type="ECO:0000313" key="5">
    <source>
        <dbReference type="EMBL" id="KAK3687429.1"/>
    </source>
</evidence>
<dbReference type="Pfam" id="PF10342">
    <property type="entry name" value="Kre9_KNH"/>
    <property type="match status" value="1"/>
</dbReference>
<reference evidence="5" key="1">
    <citation type="journal article" date="2023" name="Mol. Phylogenet. Evol.">
        <title>Genome-scale phylogeny and comparative genomics of the fungal order Sordariales.</title>
        <authorList>
            <person name="Hensen N."/>
            <person name="Bonometti L."/>
            <person name="Westerberg I."/>
            <person name="Brannstrom I.O."/>
            <person name="Guillou S."/>
            <person name="Cros-Aarteil S."/>
            <person name="Calhoun S."/>
            <person name="Haridas S."/>
            <person name="Kuo A."/>
            <person name="Mondo S."/>
            <person name="Pangilinan J."/>
            <person name="Riley R."/>
            <person name="LaButti K."/>
            <person name="Andreopoulos B."/>
            <person name="Lipzen A."/>
            <person name="Chen C."/>
            <person name="Yan M."/>
            <person name="Daum C."/>
            <person name="Ng V."/>
            <person name="Clum A."/>
            <person name="Steindorff A."/>
            <person name="Ohm R.A."/>
            <person name="Martin F."/>
            <person name="Silar P."/>
            <person name="Natvig D.O."/>
            <person name="Lalanne C."/>
            <person name="Gautier V."/>
            <person name="Ament-Velasquez S.L."/>
            <person name="Kruys A."/>
            <person name="Hutchinson M.I."/>
            <person name="Powell A.J."/>
            <person name="Barry K."/>
            <person name="Miller A.N."/>
            <person name="Grigoriev I.V."/>
            <person name="Debuchy R."/>
            <person name="Gladieux P."/>
            <person name="Hiltunen Thoren M."/>
            <person name="Johannesson H."/>
        </authorList>
    </citation>
    <scope>NUCLEOTIDE SEQUENCE</scope>
    <source>
        <strain evidence="5">CBS 314.62</strain>
    </source>
</reference>